<reference evidence="2 3" key="1">
    <citation type="journal article" date="2018" name="Front. Microbiol.">
        <title>Genome-Wide Analysis of Corynespora cassiicola Leaf Fall Disease Putative Effectors.</title>
        <authorList>
            <person name="Lopez D."/>
            <person name="Ribeiro S."/>
            <person name="Label P."/>
            <person name="Fumanal B."/>
            <person name="Venisse J.S."/>
            <person name="Kohler A."/>
            <person name="de Oliveira R.R."/>
            <person name="Labutti K."/>
            <person name="Lipzen A."/>
            <person name="Lail K."/>
            <person name="Bauer D."/>
            <person name="Ohm R.A."/>
            <person name="Barry K.W."/>
            <person name="Spatafora J."/>
            <person name="Grigoriev I.V."/>
            <person name="Martin F.M."/>
            <person name="Pujade-Renaud V."/>
        </authorList>
    </citation>
    <scope>NUCLEOTIDE SEQUENCE [LARGE SCALE GENOMIC DNA]</scope>
    <source>
        <strain evidence="2 3">Philippines</strain>
    </source>
</reference>
<keyword evidence="3" id="KW-1185">Reference proteome</keyword>
<name>A0A2T2NZU7_CORCC</name>
<dbReference type="AlphaFoldDB" id="A0A2T2NZU7"/>
<feature type="coiled-coil region" evidence="1">
    <location>
        <begin position="46"/>
        <end position="80"/>
    </location>
</feature>
<dbReference type="EMBL" id="KZ678131">
    <property type="protein sequence ID" value="PSN70933.1"/>
    <property type="molecule type" value="Genomic_DNA"/>
</dbReference>
<accession>A0A2T2NZU7</accession>
<gene>
    <name evidence="2" type="ORF">BS50DRAFT_584507</name>
</gene>
<keyword evidence="1" id="KW-0175">Coiled coil</keyword>
<protein>
    <submittedName>
        <fullName evidence="2">Uncharacterized protein</fullName>
    </submittedName>
</protein>
<proteinExistence type="predicted"/>
<evidence type="ECO:0000313" key="2">
    <source>
        <dbReference type="EMBL" id="PSN70933.1"/>
    </source>
</evidence>
<evidence type="ECO:0000256" key="1">
    <source>
        <dbReference type="SAM" id="Coils"/>
    </source>
</evidence>
<evidence type="ECO:0000313" key="3">
    <source>
        <dbReference type="Proteomes" id="UP000240883"/>
    </source>
</evidence>
<dbReference type="Proteomes" id="UP000240883">
    <property type="component" value="Unassembled WGS sequence"/>
</dbReference>
<sequence>MARFFCISYPPHNKIDNLVILNFTSPSTPAKKDYTFNQHIEEMNQHNDLRTRVKEFQGDKDALESKLENANLETSRMKIQIENMGTSHRALMANKNITISLLERKLAVKNYQLREQIKLLSISNHAVTQDFECIGKVRANPAKLPSDDTVSQKWGPVISSIPQTTNEAWTKLTERRGSD</sequence>
<organism evidence="2 3">
    <name type="scientific">Corynespora cassiicola Philippines</name>
    <dbReference type="NCBI Taxonomy" id="1448308"/>
    <lineage>
        <taxon>Eukaryota</taxon>
        <taxon>Fungi</taxon>
        <taxon>Dikarya</taxon>
        <taxon>Ascomycota</taxon>
        <taxon>Pezizomycotina</taxon>
        <taxon>Dothideomycetes</taxon>
        <taxon>Pleosporomycetidae</taxon>
        <taxon>Pleosporales</taxon>
        <taxon>Corynesporascaceae</taxon>
        <taxon>Corynespora</taxon>
    </lineage>
</organism>